<evidence type="ECO:0000313" key="2">
    <source>
        <dbReference type="EMBL" id="AAU91354.1"/>
    </source>
</evidence>
<name>Q604N4_METCA</name>
<accession>Q604N4</accession>
<protein>
    <submittedName>
        <fullName evidence="2">Uncharacterized protein</fullName>
    </submittedName>
</protein>
<dbReference type="EMBL" id="AE017282">
    <property type="protein sequence ID" value="AAU91354.1"/>
    <property type="molecule type" value="Genomic_DNA"/>
</dbReference>
<dbReference type="AlphaFoldDB" id="Q604N4"/>
<dbReference type="Proteomes" id="UP000006821">
    <property type="component" value="Chromosome"/>
</dbReference>
<sequence length="112" mass="12452">MRAASRNEAAGTLGDAQRPFLLRAHTYLRRLDHGRAHPVPGRTMDTKSSCGKWSAGLDEAERRPTGRSPRHSRPALDSKRLVGSGQRKWPCRNEKRLAIARKPLNFGSGGRI</sequence>
<feature type="region of interest" description="Disordered" evidence="1">
    <location>
        <begin position="31"/>
        <end position="89"/>
    </location>
</feature>
<evidence type="ECO:0000313" key="3">
    <source>
        <dbReference type="Proteomes" id="UP000006821"/>
    </source>
</evidence>
<evidence type="ECO:0000256" key="1">
    <source>
        <dbReference type="SAM" id="MobiDB-lite"/>
    </source>
</evidence>
<proteinExistence type="predicted"/>
<dbReference type="HOGENOM" id="CLU_2142937_0_0_6"/>
<reference evidence="2 3" key="1">
    <citation type="journal article" date="2004" name="PLoS Biol.">
        <title>Genomic insights into methanotrophy: the complete genome sequence of Methylococcus capsulatus (Bath).</title>
        <authorList>
            <person name="Ward N.L."/>
            <person name="Larsen O."/>
            <person name="Sakwa J."/>
            <person name="Bruseth L."/>
            <person name="Khouri H.M."/>
            <person name="Durkin A.S."/>
            <person name="Dimitrov G."/>
            <person name="Jiang L."/>
            <person name="Scanlan D."/>
            <person name="Kang K.H."/>
            <person name="Lewis M.R."/>
            <person name="Nelson K.E."/>
            <person name="Methe B.A."/>
            <person name="Wu M."/>
            <person name="Heidelberg J.F."/>
            <person name="Paulsen I.T."/>
            <person name="Fouts D.E."/>
            <person name="Ravel J."/>
            <person name="Tettelin H."/>
            <person name="Ren Q."/>
            <person name="Read T.D."/>
            <person name="DeBoy R.T."/>
            <person name="Seshadri R."/>
            <person name="Salzberg S.L."/>
            <person name="Jensen H.B."/>
            <person name="Birkeland N.K."/>
            <person name="Nelson W.C."/>
            <person name="Dodson R.J."/>
            <person name="Grindhaug S.H."/>
            <person name="Holt I.E."/>
            <person name="Eidhammer I."/>
            <person name="Jonasen I."/>
            <person name="Vanaken S."/>
            <person name="Utterback T.R."/>
            <person name="Feldblyum T.V."/>
            <person name="Fraser C.M."/>
            <person name="Lillehaug J.R."/>
            <person name="Eisen J.A."/>
        </authorList>
    </citation>
    <scope>NUCLEOTIDE SEQUENCE [LARGE SCALE GENOMIC DNA]</scope>
    <source>
        <strain evidence="3">ATCC 33009 / NCIMB 11132 / Bath</strain>
    </source>
</reference>
<dbReference type="KEGG" id="mca:MCA2505"/>
<organism evidence="2 3">
    <name type="scientific">Methylococcus capsulatus (strain ATCC 33009 / NCIMB 11132 / Bath)</name>
    <dbReference type="NCBI Taxonomy" id="243233"/>
    <lineage>
        <taxon>Bacteria</taxon>
        <taxon>Pseudomonadati</taxon>
        <taxon>Pseudomonadota</taxon>
        <taxon>Gammaproteobacteria</taxon>
        <taxon>Methylococcales</taxon>
        <taxon>Methylococcaceae</taxon>
        <taxon>Methylococcus</taxon>
    </lineage>
</organism>
<gene>
    <name evidence="2" type="ordered locus">MCA2505</name>
</gene>